<evidence type="ECO:0000313" key="13">
    <source>
        <dbReference type="Proteomes" id="UP001204833"/>
    </source>
</evidence>
<dbReference type="InterPro" id="IPR000719">
    <property type="entry name" value="Prot_kinase_dom"/>
</dbReference>
<dbReference type="RefSeq" id="XP_051607462.1">
    <property type="nucleotide sequence ID" value="XM_051753522.1"/>
</dbReference>
<protein>
    <recommendedName>
        <fullName evidence="1">non-specific serine/threonine protein kinase</fullName>
        <ecNumber evidence="1">2.7.11.1</ecNumber>
    </recommendedName>
</protein>
<comment type="catalytic activity">
    <reaction evidence="7">
        <text>L-threonyl-[protein] + ATP = O-phospho-L-threonyl-[protein] + ADP + H(+)</text>
        <dbReference type="Rhea" id="RHEA:46608"/>
        <dbReference type="Rhea" id="RHEA-COMP:11060"/>
        <dbReference type="Rhea" id="RHEA-COMP:11605"/>
        <dbReference type="ChEBI" id="CHEBI:15378"/>
        <dbReference type="ChEBI" id="CHEBI:30013"/>
        <dbReference type="ChEBI" id="CHEBI:30616"/>
        <dbReference type="ChEBI" id="CHEBI:61977"/>
        <dbReference type="ChEBI" id="CHEBI:456216"/>
        <dbReference type="EC" id="2.7.11.1"/>
    </reaction>
</comment>
<dbReference type="FunFam" id="3.30.200.20:FF:000206">
    <property type="entry name" value="Serine/threonine-protein kinase Ssp1"/>
    <property type="match status" value="1"/>
</dbReference>
<dbReference type="Pfam" id="PF00069">
    <property type="entry name" value="Pkinase"/>
    <property type="match status" value="1"/>
</dbReference>
<dbReference type="Pfam" id="PF07714">
    <property type="entry name" value="PK_Tyr_Ser-Thr"/>
    <property type="match status" value="1"/>
</dbReference>
<feature type="domain" description="Protein kinase" evidence="11">
    <location>
        <begin position="237"/>
        <end position="618"/>
    </location>
</feature>
<evidence type="ECO:0000256" key="3">
    <source>
        <dbReference type="ARBA" id="ARBA00022679"/>
    </source>
</evidence>
<organism evidence="12 13">
    <name type="scientific">Candida theae</name>
    <dbReference type="NCBI Taxonomy" id="1198502"/>
    <lineage>
        <taxon>Eukaryota</taxon>
        <taxon>Fungi</taxon>
        <taxon>Dikarya</taxon>
        <taxon>Ascomycota</taxon>
        <taxon>Saccharomycotina</taxon>
        <taxon>Pichiomycetes</taxon>
        <taxon>Debaryomycetaceae</taxon>
        <taxon>Candida/Lodderomyces clade</taxon>
        <taxon>Candida</taxon>
    </lineage>
</organism>
<feature type="compositionally biased region" description="Polar residues" evidence="10">
    <location>
        <begin position="915"/>
        <end position="931"/>
    </location>
</feature>
<keyword evidence="13" id="KW-1185">Reference proteome</keyword>
<evidence type="ECO:0000256" key="5">
    <source>
        <dbReference type="ARBA" id="ARBA00022777"/>
    </source>
</evidence>
<evidence type="ECO:0000259" key="11">
    <source>
        <dbReference type="PROSITE" id="PS50011"/>
    </source>
</evidence>
<dbReference type="InterPro" id="IPR008271">
    <property type="entry name" value="Ser/Thr_kinase_AS"/>
</dbReference>
<feature type="compositionally biased region" description="Low complexity" evidence="10">
    <location>
        <begin position="515"/>
        <end position="525"/>
    </location>
</feature>
<feature type="compositionally biased region" description="Basic and acidic residues" evidence="10">
    <location>
        <begin position="1317"/>
        <end position="1331"/>
    </location>
</feature>
<feature type="compositionally biased region" description="Polar residues" evidence="10">
    <location>
        <begin position="895"/>
        <end position="907"/>
    </location>
</feature>
<feature type="region of interest" description="Disordered" evidence="10">
    <location>
        <begin position="743"/>
        <end position="803"/>
    </location>
</feature>
<keyword evidence="5" id="KW-0418">Kinase</keyword>
<dbReference type="PROSITE" id="PS00108">
    <property type="entry name" value="PROTEIN_KINASE_ST"/>
    <property type="match status" value="1"/>
</dbReference>
<dbReference type="PROSITE" id="PS50011">
    <property type="entry name" value="PROTEIN_KINASE_DOM"/>
    <property type="match status" value="1"/>
</dbReference>
<feature type="compositionally biased region" description="Low complexity" evidence="10">
    <location>
        <begin position="770"/>
        <end position="788"/>
    </location>
</feature>
<comment type="catalytic activity">
    <reaction evidence="8">
        <text>L-seryl-[protein] + ATP = O-phospho-L-seryl-[protein] + ADP + H(+)</text>
        <dbReference type="Rhea" id="RHEA:17989"/>
        <dbReference type="Rhea" id="RHEA-COMP:9863"/>
        <dbReference type="Rhea" id="RHEA-COMP:11604"/>
        <dbReference type="ChEBI" id="CHEBI:15378"/>
        <dbReference type="ChEBI" id="CHEBI:29999"/>
        <dbReference type="ChEBI" id="CHEBI:30616"/>
        <dbReference type="ChEBI" id="CHEBI:83421"/>
        <dbReference type="ChEBI" id="CHEBI:456216"/>
        <dbReference type="EC" id="2.7.11.1"/>
    </reaction>
</comment>
<evidence type="ECO:0000256" key="1">
    <source>
        <dbReference type="ARBA" id="ARBA00012513"/>
    </source>
</evidence>
<feature type="region of interest" description="Disordered" evidence="10">
    <location>
        <begin position="883"/>
        <end position="952"/>
    </location>
</feature>
<dbReference type="GO" id="GO:0030447">
    <property type="term" value="P:filamentous growth"/>
    <property type="evidence" value="ECO:0007669"/>
    <property type="project" value="UniProtKB-ARBA"/>
</dbReference>
<evidence type="ECO:0000256" key="2">
    <source>
        <dbReference type="ARBA" id="ARBA00022527"/>
    </source>
</evidence>
<gene>
    <name evidence="12" type="ORF">KGF57_004041</name>
</gene>
<feature type="compositionally biased region" description="Polar residues" evidence="10">
    <location>
        <begin position="22"/>
        <end position="31"/>
    </location>
</feature>
<feature type="compositionally biased region" description="Low complexity" evidence="10">
    <location>
        <begin position="1137"/>
        <end position="1149"/>
    </location>
</feature>
<feature type="compositionally biased region" description="Basic and acidic residues" evidence="10">
    <location>
        <begin position="58"/>
        <end position="81"/>
    </location>
</feature>
<dbReference type="GO" id="GO:0042149">
    <property type="term" value="P:cellular response to glucose starvation"/>
    <property type="evidence" value="ECO:0007669"/>
    <property type="project" value="UniProtKB-ARBA"/>
</dbReference>
<feature type="compositionally biased region" description="Polar residues" evidence="10">
    <location>
        <begin position="99"/>
        <end position="119"/>
    </location>
</feature>
<dbReference type="GO" id="GO:0001558">
    <property type="term" value="P:regulation of cell growth"/>
    <property type="evidence" value="ECO:0007669"/>
    <property type="project" value="UniProtKB-ARBA"/>
</dbReference>
<feature type="region of interest" description="Disordered" evidence="10">
    <location>
        <begin position="170"/>
        <end position="214"/>
    </location>
</feature>
<dbReference type="EMBL" id="JAIHNG010000140">
    <property type="protein sequence ID" value="KAI5953049.1"/>
    <property type="molecule type" value="Genomic_DNA"/>
</dbReference>
<proteinExistence type="predicted"/>
<dbReference type="InterPro" id="IPR011009">
    <property type="entry name" value="Kinase-like_dom_sf"/>
</dbReference>
<dbReference type="PANTHER" id="PTHR43895:SF152">
    <property type="entry name" value="SERINE_THREONINE-PROTEIN KINASE TOS3"/>
    <property type="match status" value="1"/>
</dbReference>
<accession>A0AAD5BCE7</accession>
<dbReference type="InterPro" id="IPR001245">
    <property type="entry name" value="Ser-Thr/Tyr_kinase_cat_dom"/>
</dbReference>
<dbReference type="SUPFAM" id="SSF56112">
    <property type="entry name" value="Protein kinase-like (PK-like)"/>
    <property type="match status" value="1"/>
</dbReference>
<evidence type="ECO:0000313" key="12">
    <source>
        <dbReference type="EMBL" id="KAI5953049.1"/>
    </source>
</evidence>
<sequence length="1440" mass="159353">MSKLDLSPSSTTTKTTFPSTPNHASVDNGDLNSNAQAQLHLQSLSPTFGLKRQEISGKHTHRNDPNLHESHRYQKYDDRSHQCSPLSTPKRLSFDHLPQKNNNNSAKHPNHQANSTTQYTDRDPMSPRQPLSPSPAPCNEAMNKLHAKLEHTGNNDSTKYITTTTTVHPISRLRSPNSSSLLSPYTQHTSALHSQSNIIGTGSRPSTPSGYESPVKETNRVLLEYDPITKRKVLNTFEILKEIGRGEHGKVKLAKDLINNELVAIKIVNRKSKKERPSLRIRNNTNGKTSSISDHELKIKREIAIMKKCRHKHIVSLKEVLDDTSSFKIYLVLEYMEKGEIKWKRLQQDVQNGKNQSNNDCSDSEIPCCRGNGSGPRQPHHRFSTSEEDLLSNEYSPNLTFKQSRKIFRDVLLGLEYLHMQGIVHRDIKPANLLVSSDNVVKISDFGVSIASSLIEEDQGVLVNELDLAKTAGTPAFFAPELCQFDDDEDNASNSNSNSNSNRSISSSVGKSEDSISGSSTSPKSSKIDYKIDIWALGVTLYCLLFGKVPFNADSEFELFNVIVNQPLEFPPDIKSFHPPGPVTDEEFELAKDLLGKLLRKKSSERITIQEIKEHPFTLMDLDNNLDALHELFNLNTTSATSPLDFNLSDQDIVTNDEIENAVIGCGTRIKRSLVRAIKAGGIKDSELKNKFHALQMEHSRSESSDESSSGYSTFNSSYKLNSMQNNNHSVILSEQPMAVASPLQLNGDDPRVTKTRSRNDSFTHNPHIPSHLSQQVSSNSSSPVSVHTPVAISSTSGYKEGGTKSLLHERLESSQSGTPSRRGSFARKSFIHDIIESHSGASSRRGSAAAIPIVEAPQIETKRNVGGNLYLKNQSIVDTFKGIQEQDDKRRRSSLFSNQVSSSHKGSISHEVHGNQSMPGLQVYTNQSEMQPQAQPQPQPQPPSSLSKDTTSALVTPIPVPAVKPNFEFFRNNNRLKSDEMSGDDPIRGPTGDRHLYNYIDKSSGDNNSADADADAGVDPVGASFMSLPLTGSFASLDSINDEVLHLKYKPYTITDPVEQRPITSLRKRSSFSDSNLLKKSFNDPASELNNKFESFNLENSMNFGKSRPNKKRPSDDDGVAPGAKPVVSLSRHSSSESYSSYSSSSGDSENDSAAEEDDEGEDDDHEGYDDDDSDEEDLSFAFHSKVTPSRKPPFLSFGQRSKSHDSRLPYIVSRDNSALASDAVIFNSDSHDFEDVPIDLLDSTTPDNASRSTVQSVQFKQGPPSSRGSNASPAAKLVPPPGKHLDPSSTKYLDPSTAGPVRFSAQSQPPQSQKDSMEKDDSQTGPSDKKARFLARLAAATTTSQQHKQPPSTPQSILRENIFHHQFNNHYNKAPVYSNFPQSNHLGNNPQQIVESSVMKYKQNRPSYYRSNSVAVGILQHTSDEMLDEMIEQRRQKA</sequence>
<dbReference type="Gene3D" id="3.30.200.20">
    <property type="entry name" value="Phosphorylase Kinase, domain 1"/>
    <property type="match status" value="1"/>
</dbReference>
<feature type="compositionally biased region" description="Acidic residues" evidence="10">
    <location>
        <begin position="1150"/>
        <end position="1180"/>
    </location>
</feature>
<name>A0AAD5BCE7_9ASCO</name>
<evidence type="ECO:0000256" key="6">
    <source>
        <dbReference type="ARBA" id="ARBA00022840"/>
    </source>
</evidence>
<feature type="compositionally biased region" description="Low complexity" evidence="10">
    <location>
        <begin position="172"/>
        <end position="184"/>
    </location>
</feature>
<feature type="region of interest" description="Disordered" evidence="10">
    <location>
        <begin position="488"/>
        <end position="525"/>
    </location>
</feature>
<feature type="compositionally biased region" description="Low complexity" evidence="10">
    <location>
        <begin position="7"/>
        <end position="21"/>
    </location>
</feature>
<keyword evidence="6 9" id="KW-0067">ATP-binding</keyword>
<keyword evidence="4 9" id="KW-0547">Nucleotide-binding</keyword>
<feature type="compositionally biased region" description="Basic and acidic residues" evidence="10">
    <location>
        <begin position="749"/>
        <end position="762"/>
    </location>
</feature>
<evidence type="ECO:0000256" key="4">
    <source>
        <dbReference type="ARBA" id="ARBA00022741"/>
    </source>
</evidence>
<dbReference type="GO" id="GO:0005524">
    <property type="term" value="F:ATP binding"/>
    <property type="evidence" value="ECO:0007669"/>
    <property type="project" value="UniProtKB-UniRule"/>
</dbReference>
<feature type="region of interest" description="Disordered" evidence="10">
    <location>
        <begin position="1230"/>
        <end position="1331"/>
    </location>
</feature>
<dbReference type="EC" id="2.7.11.1" evidence="1"/>
<dbReference type="GO" id="GO:0007165">
    <property type="term" value="P:signal transduction"/>
    <property type="evidence" value="ECO:0007669"/>
    <property type="project" value="TreeGrafter"/>
</dbReference>
<comment type="caution">
    <text evidence="12">The sequence shown here is derived from an EMBL/GenBank/DDBJ whole genome shotgun (WGS) entry which is preliminary data.</text>
</comment>
<feature type="compositionally biased region" description="Polar residues" evidence="10">
    <location>
        <begin position="1244"/>
        <end position="1274"/>
    </location>
</feature>
<dbReference type="Gene3D" id="1.10.510.10">
    <property type="entry name" value="Transferase(Phosphotransferase) domain 1"/>
    <property type="match status" value="1"/>
</dbReference>
<dbReference type="PANTHER" id="PTHR43895">
    <property type="entry name" value="CALCIUM/CALMODULIN-DEPENDENT PROTEIN KINASE KINASE-RELATED"/>
    <property type="match status" value="1"/>
</dbReference>
<dbReference type="GO" id="GO:0004674">
    <property type="term" value="F:protein serine/threonine kinase activity"/>
    <property type="evidence" value="ECO:0007669"/>
    <property type="project" value="UniProtKB-KW"/>
</dbReference>
<keyword evidence="2" id="KW-0723">Serine/threonine-protein kinase</keyword>
<feature type="compositionally biased region" description="Polar residues" evidence="10">
    <location>
        <begin position="1306"/>
        <end position="1316"/>
    </location>
</feature>
<dbReference type="PROSITE" id="PS00107">
    <property type="entry name" value="PROTEIN_KINASE_ATP"/>
    <property type="match status" value="1"/>
</dbReference>
<feature type="region of interest" description="Disordered" evidence="10">
    <location>
        <begin position="58"/>
        <end position="140"/>
    </location>
</feature>
<dbReference type="GeneID" id="76152099"/>
<dbReference type="Proteomes" id="UP001204833">
    <property type="component" value="Unassembled WGS sequence"/>
</dbReference>
<feature type="compositionally biased region" description="Polar residues" evidence="10">
    <location>
        <begin position="185"/>
        <end position="210"/>
    </location>
</feature>
<reference evidence="12 13" key="1">
    <citation type="journal article" date="2022" name="DNA Res.">
        <title>Genome analysis of five recently described species of the CUG-Ser clade uncovers Candida theae as a new hybrid lineage with pathogenic potential in the Candida parapsilosis species complex.</title>
        <authorList>
            <person name="Mixao V."/>
            <person name="Del Olmo V."/>
            <person name="Hegedusova E."/>
            <person name="Saus E."/>
            <person name="Pryszcz L."/>
            <person name="Cillingova A."/>
            <person name="Nosek J."/>
            <person name="Gabaldon T."/>
        </authorList>
    </citation>
    <scope>NUCLEOTIDE SEQUENCE [LARGE SCALE GENOMIC DNA]</scope>
    <source>
        <strain evidence="12 13">CBS 12239</strain>
    </source>
</reference>
<dbReference type="InterPro" id="IPR017441">
    <property type="entry name" value="Protein_kinase_ATP_BS"/>
</dbReference>
<evidence type="ECO:0000256" key="10">
    <source>
        <dbReference type="SAM" id="MobiDB-lite"/>
    </source>
</evidence>
<feature type="region of interest" description="Disordered" evidence="10">
    <location>
        <begin position="1101"/>
        <end position="1211"/>
    </location>
</feature>
<evidence type="ECO:0000256" key="8">
    <source>
        <dbReference type="ARBA" id="ARBA00048679"/>
    </source>
</evidence>
<feature type="region of interest" description="Disordered" evidence="10">
    <location>
        <begin position="1"/>
        <end position="31"/>
    </location>
</feature>
<dbReference type="CDD" id="cd14008">
    <property type="entry name" value="STKc_LKB1_CaMKK"/>
    <property type="match status" value="1"/>
</dbReference>
<feature type="compositionally biased region" description="Low complexity" evidence="10">
    <location>
        <begin position="492"/>
        <end position="508"/>
    </location>
</feature>
<evidence type="ECO:0000256" key="9">
    <source>
        <dbReference type="PROSITE-ProRule" id="PRU10141"/>
    </source>
</evidence>
<keyword evidence="3" id="KW-0808">Transferase</keyword>
<evidence type="ECO:0000256" key="7">
    <source>
        <dbReference type="ARBA" id="ARBA00047899"/>
    </source>
</evidence>
<dbReference type="SMART" id="SM00220">
    <property type="entry name" value="S_TKc"/>
    <property type="match status" value="1"/>
</dbReference>
<feature type="binding site" evidence="9">
    <location>
        <position position="266"/>
    </location>
    <ligand>
        <name>ATP</name>
        <dbReference type="ChEBI" id="CHEBI:30616"/>
    </ligand>
</feature>